<dbReference type="PANTHER" id="PTHR42737">
    <property type="entry name" value="GLUTATHIONE REDUCTASE"/>
    <property type="match status" value="1"/>
</dbReference>
<feature type="binding site" evidence="8">
    <location>
        <position position="53"/>
    </location>
    <ligand>
        <name>FAD</name>
        <dbReference type="ChEBI" id="CHEBI:57692"/>
    </ligand>
</feature>
<evidence type="ECO:0000313" key="13">
    <source>
        <dbReference type="EMBL" id="TFH69018.1"/>
    </source>
</evidence>
<evidence type="ECO:0000256" key="2">
    <source>
        <dbReference type="ARBA" id="ARBA00022630"/>
    </source>
</evidence>
<reference evidence="13 14" key="1">
    <citation type="submission" date="2019-03" db="EMBL/GenBank/DDBJ databases">
        <title>Draft genome of Gammaproteobacteria bacterium LSUCC0057, a member of the SAR92 clade.</title>
        <authorList>
            <person name="Lanclos V.C."/>
            <person name="Doiron C."/>
            <person name="Henson M.W."/>
            <person name="Thrash J.C."/>
        </authorList>
    </citation>
    <scope>NUCLEOTIDE SEQUENCE [LARGE SCALE GENOMIC DNA]</scope>
    <source>
        <strain evidence="13 14">LSUCC0057</strain>
    </source>
</reference>
<feature type="binding site" evidence="8">
    <location>
        <position position="268"/>
    </location>
    <ligand>
        <name>NAD(+)</name>
        <dbReference type="ChEBI" id="CHEBI:57540"/>
    </ligand>
</feature>
<dbReference type="GO" id="GO:0050660">
    <property type="term" value="F:flavin adenine dinucleotide binding"/>
    <property type="evidence" value="ECO:0007669"/>
    <property type="project" value="InterPro"/>
</dbReference>
<comment type="cofactor">
    <cofactor evidence="8">
        <name>FAD</name>
        <dbReference type="ChEBI" id="CHEBI:57692"/>
    </cofactor>
    <text evidence="8">Binds 1 FAD per subunit.</text>
</comment>
<dbReference type="PROSITE" id="PS00076">
    <property type="entry name" value="PYRIDINE_REDOX_1"/>
    <property type="match status" value="1"/>
</dbReference>
<protein>
    <submittedName>
        <fullName evidence="13">Glutathione-disulfide reductase</fullName>
        <ecNumber evidence="13">1.8.1.7</ecNumber>
    </submittedName>
</protein>
<dbReference type="InterPro" id="IPR012999">
    <property type="entry name" value="Pyr_OxRdtase_I_AS"/>
</dbReference>
<dbReference type="InterPro" id="IPR001100">
    <property type="entry name" value="Pyr_nuc-diS_OxRdtase"/>
</dbReference>
<dbReference type="PANTHER" id="PTHR42737:SF2">
    <property type="entry name" value="GLUTATHIONE REDUCTASE"/>
    <property type="match status" value="1"/>
</dbReference>
<dbReference type="AlphaFoldDB" id="A0A4Y8UKM5"/>
<keyword evidence="4 10" id="KW-0560">Oxidoreductase</keyword>
<dbReference type="Gene3D" id="3.30.390.30">
    <property type="match status" value="1"/>
</dbReference>
<name>A0A4Y8UKM5_9GAMM</name>
<evidence type="ECO:0000256" key="9">
    <source>
        <dbReference type="PIRSR" id="PIRSR000350-4"/>
    </source>
</evidence>
<dbReference type="EMBL" id="SPIA01000001">
    <property type="protein sequence ID" value="TFH69018.1"/>
    <property type="molecule type" value="Genomic_DNA"/>
</dbReference>
<evidence type="ECO:0000256" key="10">
    <source>
        <dbReference type="RuleBase" id="RU003691"/>
    </source>
</evidence>
<dbReference type="Pfam" id="PF02852">
    <property type="entry name" value="Pyr_redox_dim"/>
    <property type="match status" value="1"/>
</dbReference>
<dbReference type="OrthoDB" id="9800167at2"/>
<feature type="domain" description="FAD/NAD(P)-binding" evidence="12">
    <location>
        <begin position="7"/>
        <end position="324"/>
    </location>
</feature>
<evidence type="ECO:0000256" key="8">
    <source>
        <dbReference type="PIRSR" id="PIRSR000350-3"/>
    </source>
</evidence>
<evidence type="ECO:0000259" key="11">
    <source>
        <dbReference type="Pfam" id="PF02852"/>
    </source>
</evidence>
<evidence type="ECO:0000259" key="12">
    <source>
        <dbReference type="Pfam" id="PF07992"/>
    </source>
</evidence>
<feature type="domain" description="Pyridine nucleotide-disulphide oxidoreductase dimerisation" evidence="11">
    <location>
        <begin position="344"/>
        <end position="452"/>
    </location>
</feature>
<dbReference type="PRINTS" id="PR00411">
    <property type="entry name" value="PNDRDTASEI"/>
</dbReference>
<evidence type="ECO:0000256" key="1">
    <source>
        <dbReference type="ARBA" id="ARBA00007532"/>
    </source>
</evidence>
<dbReference type="EC" id="1.8.1.7" evidence="13"/>
<evidence type="ECO:0000313" key="14">
    <source>
        <dbReference type="Proteomes" id="UP000298133"/>
    </source>
</evidence>
<dbReference type="SUPFAM" id="SSF55424">
    <property type="entry name" value="FAD/NAD-linked reductases, dimerisation (C-terminal) domain"/>
    <property type="match status" value="1"/>
</dbReference>
<evidence type="ECO:0000256" key="3">
    <source>
        <dbReference type="ARBA" id="ARBA00022827"/>
    </source>
</evidence>
<dbReference type="NCBIfam" id="NF004776">
    <property type="entry name" value="PRK06116.1"/>
    <property type="match status" value="1"/>
</dbReference>
<dbReference type="PRINTS" id="PR00368">
    <property type="entry name" value="FADPNR"/>
</dbReference>
<evidence type="ECO:0000256" key="6">
    <source>
        <dbReference type="ARBA" id="ARBA00023284"/>
    </source>
</evidence>
<dbReference type="InterPro" id="IPR023753">
    <property type="entry name" value="FAD/NAD-binding_dom"/>
</dbReference>
<dbReference type="Proteomes" id="UP000298133">
    <property type="component" value="Unassembled WGS sequence"/>
</dbReference>
<dbReference type="Gene3D" id="3.50.50.60">
    <property type="entry name" value="FAD/NAD(P)-binding domain"/>
    <property type="match status" value="2"/>
</dbReference>
<sequence>MKVTYDYDLIVIGAGSGGVRAARLAAAKGKRVAVIEGRALGGTCVNVGCVPKKLFVYAAQFSQLFAQSRGYGWQLGEPGFDWPTLRDNKTAEIERLNGIYLRLLETSGAEVVRGWASVAAPHQVRVALCTGGERLLSGATILLATGGEPFIPALPGAELAVSSNEMFYLDQLPERAVVVGGGYIAVEFAGILNGLGVATTLIYRGPRLLKAFDAELAERLAAELRDSGIELHLNSDVVAIHGQQGRPQSVELASGSRLASDLVLYATGRRAATAGLGLENTGVVLRENGSVVVDERFATAEPSIYAIGDLIDRLQLTPVAIREAVALVDHLYGDGSAVLSYADIPTAIFSQPEIATVGPSEEQARQQFAELDVYVTEFKPMLATLAGVGGKIVMKLLVDASCDRVVAAHMLGEHAAETIQGLAIAIKAGASKSHFDATVGIHPSAAEEWVTLRQVSRRYRGGQLQG</sequence>
<dbReference type="InterPro" id="IPR036188">
    <property type="entry name" value="FAD/NAD-bd_sf"/>
</dbReference>
<proteinExistence type="inferred from homology"/>
<accession>A0A4Y8UKM5</accession>
<keyword evidence="3 8" id="KW-0274">FAD</keyword>
<keyword evidence="14" id="KW-1185">Reference proteome</keyword>
<organism evidence="13 14">
    <name type="scientific">Gammaproteobacteria bacterium LSUCC0057</name>
    <dbReference type="NCBI Taxonomy" id="2559237"/>
    <lineage>
        <taxon>Bacteria</taxon>
        <taxon>Pseudomonadati</taxon>
        <taxon>Pseudomonadota</taxon>
        <taxon>Gammaproteobacteria</taxon>
        <taxon>Cellvibrionales</taxon>
        <taxon>Porticoccaceae</taxon>
        <taxon>SAR92 clade</taxon>
    </lineage>
</organism>
<dbReference type="InterPro" id="IPR046952">
    <property type="entry name" value="GSHR/TRXR-like"/>
</dbReference>
<keyword evidence="2 10" id="KW-0285">Flavoprotein</keyword>
<evidence type="ECO:0000256" key="4">
    <source>
        <dbReference type="ARBA" id="ARBA00023002"/>
    </source>
</evidence>
<feature type="binding site" evidence="8">
    <location>
        <position position="309"/>
    </location>
    <ligand>
        <name>FAD</name>
        <dbReference type="ChEBI" id="CHEBI:57692"/>
    </ligand>
</feature>
<dbReference type="GO" id="GO:0034599">
    <property type="term" value="P:cellular response to oxidative stress"/>
    <property type="evidence" value="ECO:0007669"/>
    <property type="project" value="TreeGrafter"/>
</dbReference>
<dbReference type="SUPFAM" id="SSF51905">
    <property type="entry name" value="FAD/NAD(P)-binding domain"/>
    <property type="match status" value="1"/>
</dbReference>
<feature type="binding site" evidence="8">
    <location>
        <begin position="180"/>
        <end position="187"/>
    </location>
    <ligand>
        <name>NAD(+)</name>
        <dbReference type="ChEBI" id="CHEBI:57540"/>
    </ligand>
</feature>
<dbReference type="GO" id="GO:0004362">
    <property type="term" value="F:glutathione-disulfide reductase (NADPH) activity"/>
    <property type="evidence" value="ECO:0007669"/>
    <property type="project" value="UniProtKB-EC"/>
</dbReference>
<evidence type="ECO:0000256" key="7">
    <source>
        <dbReference type="PIRSR" id="PIRSR000350-2"/>
    </source>
</evidence>
<gene>
    <name evidence="13" type="primary">gorA</name>
    <name evidence="13" type="ORF">E3W66_03515</name>
</gene>
<keyword evidence="5" id="KW-1015">Disulfide bond</keyword>
<dbReference type="Pfam" id="PF07992">
    <property type="entry name" value="Pyr_redox_2"/>
    <property type="match status" value="1"/>
</dbReference>
<feature type="active site" description="Proton acceptor" evidence="7">
    <location>
        <position position="442"/>
    </location>
</feature>
<comment type="similarity">
    <text evidence="1 10">Belongs to the class-I pyridine nucleotide-disulfide oxidoreductase family.</text>
</comment>
<keyword evidence="6 10" id="KW-0676">Redox-active center</keyword>
<comment type="caution">
    <text evidence="13">The sequence shown here is derived from an EMBL/GenBank/DDBJ whole genome shotgun (WGS) entry which is preliminary data.</text>
</comment>
<feature type="disulfide bond" description="Redox-active" evidence="9">
    <location>
        <begin position="44"/>
        <end position="49"/>
    </location>
</feature>
<dbReference type="GO" id="GO:0045454">
    <property type="term" value="P:cell redox homeostasis"/>
    <property type="evidence" value="ECO:0007669"/>
    <property type="project" value="InterPro"/>
</dbReference>
<keyword evidence="8" id="KW-0520">NAD</keyword>
<evidence type="ECO:0000256" key="5">
    <source>
        <dbReference type="ARBA" id="ARBA00023157"/>
    </source>
</evidence>
<dbReference type="PIRSF" id="PIRSF000350">
    <property type="entry name" value="Mercury_reductase_MerA"/>
    <property type="match status" value="1"/>
</dbReference>
<dbReference type="InterPro" id="IPR016156">
    <property type="entry name" value="FAD/NAD-linked_Rdtase_dimer_sf"/>
</dbReference>
<dbReference type="InterPro" id="IPR004099">
    <property type="entry name" value="Pyr_nucl-diS_OxRdtase_dimer"/>
</dbReference>
<dbReference type="GO" id="GO:0006749">
    <property type="term" value="P:glutathione metabolic process"/>
    <property type="evidence" value="ECO:0007669"/>
    <property type="project" value="TreeGrafter"/>
</dbReference>
<dbReference type="GO" id="GO:0005829">
    <property type="term" value="C:cytosol"/>
    <property type="evidence" value="ECO:0007669"/>
    <property type="project" value="TreeGrafter"/>
</dbReference>
<keyword evidence="8" id="KW-0547">Nucleotide-binding</keyword>